<dbReference type="EMBL" id="BMAO01009925">
    <property type="protein sequence ID" value="GFR34082.1"/>
    <property type="molecule type" value="Genomic_DNA"/>
</dbReference>
<keyword evidence="2" id="KW-1185">Reference proteome</keyword>
<dbReference type="Proteomes" id="UP000887116">
    <property type="component" value="Unassembled WGS sequence"/>
</dbReference>
<accession>A0A8X6I266</accession>
<gene>
    <name evidence="1" type="primary">RF55_16596</name>
    <name evidence="1" type="ORF">TNCT_2671</name>
</gene>
<protein>
    <submittedName>
        <fullName evidence="1">Dna-mediated transposase</fullName>
    </submittedName>
</protein>
<evidence type="ECO:0000313" key="1">
    <source>
        <dbReference type="EMBL" id="GFR34082.1"/>
    </source>
</evidence>
<name>A0A8X6I266_TRICU</name>
<dbReference type="OrthoDB" id="8197165at2759"/>
<dbReference type="AlphaFoldDB" id="A0A8X6I266"/>
<evidence type="ECO:0000313" key="2">
    <source>
        <dbReference type="Proteomes" id="UP000887116"/>
    </source>
</evidence>
<organism evidence="1 2">
    <name type="scientific">Trichonephila clavata</name>
    <name type="common">Joro spider</name>
    <name type="synonym">Nephila clavata</name>
    <dbReference type="NCBI Taxonomy" id="2740835"/>
    <lineage>
        <taxon>Eukaryota</taxon>
        <taxon>Metazoa</taxon>
        <taxon>Ecdysozoa</taxon>
        <taxon>Arthropoda</taxon>
        <taxon>Chelicerata</taxon>
        <taxon>Arachnida</taxon>
        <taxon>Araneae</taxon>
        <taxon>Araneomorphae</taxon>
        <taxon>Entelegynae</taxon>
        <taxon>Araneoidea</taxon>
        <taxon>Nephilidae</taxon>
        <taxon>Trichonephila</taxon>
    </lineage>
</organism>
<reference evidence="1" key="1">
    <citation type="submission" date="2020-07" db="EMBL/GenBank/DDBJ databases">
        <title>Multicomponent nature underlies the extraordinary mechanical properties of spider dragline silk.</title>
        <authorList>
            <person name="Kono N."/>
            <person name="Nakamura H."/>
            <person name="Mori M."/>
            <person name="Yoshida Y."/>
            <person name="Ohtoshi R."/>
            <person name="Malay A.D."/>
            <person name="Moran D.A.P."/>
            <person name="Tomita M."/>
            <person name="Numata K."/>
            <person name="Arakawa K."/>
        </authorList>
    </citation>
    <scope>NUCLEOTIDE SEQUENCE</scope>
</reference>
<comment type="caution">
    <text evidence="1">The sequence shown here is derived from an EMBL/GenBank/DDBJ whole genome shotgun (WGS) entry which is preliminary data.</text>
</comment>
<proteinExistence type="predicted"/>
<sequence length="134" mass="15426">MGLLVDAPKPGFGISNDGNTARVFFRNPEIASSITGIDEILVRKLHVELTTITCGHEIDTQKFKEFCLTTAELYVALYLWYYMPRSLHKVLIHGGLLVNYSILPIGQISEEEIEARNKDSKYFREHHTRKFNRK</sequence>